<accession>A0A7J6XC51</accession>
<reference evidence="1 2" key="1">
    <citation type="submission" date="2020-06" db="EMBL/GenBank/DDBJ databases">
        <title>Transcriptomic and genomic resources for Thalictrum thalictroides and T. hernandezii: Facilitating candidate gene discovery in an emerging model plant lineage.</title>
        <authorList>
            <person name="Arias T."/>
            <person name="Riano-Pachon D.M."/>
            <person name="Di Stilio V.S."/>
        </authorList>
    </citation>
    <scope>NUCLEOTIDE SEQUENCE [LARGE SCALE GENOMIC DNA]</scope>
    <source>
        <strain evidence="2">cv. WT478/WT964</strain>
        <tissue evidence="1">Leaves</tissue>
    </source>
</reference>
<keyword evidence="2" id="KW-1185">Reference proteome</keyword>
<dbReference type="Proteomes" id="UP000554482">
    <property type="component" value="Unassembled WGS sequence"/>
</dbReference>
<comment type="caution">
    <text evidence="1">The sequence shown here is derived from an EMBL/GenBank/DDBJ whole genome shotgun (WGS) entry which is preliminary data.</text>
</comment>
<evidence type="ECO:0000313" key="1">
    <source>
        <dbReference type="EMBL" id="KAF5205962.1"/>
    </source>
</evidence>
<gene>
    <name evidence="1" type="ORF">FRX31_004452</name>
</gene>
<dbReference type="EMBL" id="JABWDY010003413">
    <property type="protein sequence ID" value="KAF5205962.1"/>
    <property type="molecule type" value="Genomic_DNA"/>
</dbReference>
<evidence type="ECO:0000313" key="2">
    <source>
        <dbReference type="Proteomes" id="UP000554482"/>
    </source>
</evidence>
<feature type="non-terminal residue" evidence="1">
    <location>
        <position position="1"/>
    </location>
</feature>
<organism evidence="1 2">
    <name type="scientific">Thalictrum thalictroides</name>
    <name type="common">Rue-anemone</name>
    <name type="synonym">Anemone thalictroides</name>
    <dbReference type="NCBI Taxonomy" id="46969"/>
    <lineage>
        <taxon>Eukaryota</taxon>
        <taxon>Viridiplantae</taxon>
        <taxon>Streptophyta</taxon>
        <taxon>Embryophyta</taxon>
        <taxon>Tracheophyta</taxon>
        <taxon>Spermatophyta</taxon>
        <taxon>Magnoliopsida</taxon>
        <taxon>Ranunculales</taxon>
        <taxon>Ranunculaceae</taxon>
        <taxon>Thalictroideae</taxon>
        <taxon>Thalictrum</taxon>
    </lineage>
</organism>
<protein>
    <submittedName>
        <fullName evidence="1">Uncharacterized protein</fullName>
    </submittedName>
</protein>
<dbReference type="AlphaFoldDB" id="A0A7J6XC51"/>
<sequence>NSKIKKNPLVSNGASQDILLLRCQGCNSRIQMLRLQSMNQDAELLSRCRAAIHRSRT</sequence>
<proteinExistence type="predicted"/>
<name>A0A7J6XC51_THATH</name>